<dbReference type="PANTHER" id="PTHR10000:SF8">
    <property type="entry name" value="HAD SUPERFAMILY HYDROLASE-LIKE, TYPE 3"/>
    <property type="match status" value="1"/>
</dbReference>
<comment type="caution">
    <text evidence="2">The sequence shown here is derived from an EMBL/GenBank/DDBJ whole genome shotgun (WGS) entry which is preliminary data.</text>
</comment>
<dbReference type="GO" id="GO:0005829">
    <property type="term" value="C:cytosol"/>
    <property type="evidence" value="ECO:0007669"/>
    <property type="project" value="TreeGrafter"/>
</dbReference>
<dbReference type="GO" id="GO:0016791">
    <property type="term" value="F:phosphatase activity"/>
    <property type="evidence" value="ECO:0007669"/>
    <property type="project" value="TreeGrafter"/>
</dbReference>
<evidence type="ECO:0000256" key="1">
    <source>
        <dbReference type="ARBA" id="ARBA00022723"/>
    </source>
</evidence>
<dbReference type="PATRIC" id="fig|1393735.3.peg.3406"/>
<dbReference type="Proteomes" id="UP000028002">
    <property type="component" value="Unassembled WGS sequence"/>
</dbReference>
<sequence>MCIGDHNNDLAMIEFAAVGVAMGNAEQGVKDIAQFITATNEQDGVAIAINKFL</sequence>
<gene>
    <name evidence="2" type="ORF">MEG1DRAFT_03338</name>
</gene>
<dbReference type="InterPro" id="IPR023214">
    <property type="entry name" value="HAD_sf"/>
</dbReference>
<evidence type="ECO:0000313" key="2">
    <source>
        <dbReference type="EMBL" id="KER02022.1"/>
    </source>
</evidence>
<name>A0A081RTL9_PHOTE</name>
<dbReference type="PANTHER" id="PTHR10000">
    <property type="entry name" value="PHOSPHOSERINE PHOSPHATASE"/>
    <property type="match status" value="1"/>
</dbReference>
<proteinExistence type="predicted"/>
<dbReference type="EMBL" id="JGVH01000060">
    <property type="protein sequence ID" value="KER02022.1"/>
    <property type="molecule type" value="Genomic_DNA"/>
</dbReference>
<accession>A0A081RTL9</accession>
<dbReference type="SUPFAM" id="SSF56784">
    <property type="entry name" value="HAD-like"/>
    <property type="match status" value="1"/>
</dbReference>
<protein>
    <submittedName>
        <fullName evidence="2">Putative HAD superfamily hydrolase</fullName>
    </submittedName>
</protein>
<dbReference type="Gene3D" id="3.40.50.1000">
    <property type="entry name" value="HAD superfamily/HAD-like"/>
    <property type="match status" value="1"/>
</dbReference>
<organism evidence="2 3">
    <name type="scientific">Photorhabdus temperata subsp. temperata Meg1</name>
    <dbReference type="NCBI Taxonomy" id="1393735"/>
    <lineage>
        <taxon>Bacteria</taxon>
        <taxon>Pseudomonadati</taxon>
        <taxon>Pseudomonadota</taxon>
        <taxon>Gammaproteobacteria</taxon>
        <taxon>Enterobacterales</taxon>
        <taxon>Morganellaceae</taxon>
        <taxon>Photorhabdus</taxon>
    </lineage>
</organism>
<reference evidence="2 3" key="1">
    <citation type="submission" date="2014-03" db="EMBL/GenBank/DDBJ databases">
        <title>Draft Genome of Photorhabdus temperata Meg1.</title>
        <authorList>
            <person name="Hurst S.G.IV."/>
            <person name="Morris K."/>
            <person name="Thomas K."/>
            <person name="Tisa L.S."/>
        </authorList>
    </citation>
    <scope>NUCLEOTIDE SEQUENCE [LARGE SCALE GENOMIC DNA]</scope>
    <source>
        <strain evidence="2 3">Meg1</strain>
    </source>
</reference>
<dbReference type="AlphaFoldDB" id="A0A081RTL9"/>
<dbReference type="InterPro" id="IPR036412">
    <property type="entry name" value="HAD-like_sf"/>
</dbReference>
<keyword evidence="1" id="KW-0479">Metal-binding</keyword>
<dbReference type="GO" id="GO:0000287">
    <property type="term" value="F:magnesium ion binding"/>
    <property type="evidence" value="ECO:0007669"/>
    <property type="project" value="TreeGrafter"/>
</dbReference>
<evidence type="ECO:0000313" key="3">
    <source>
        <dbReference type="Proteomes" id="UP000028002"/>
    </source>
</evidence>
<keyword evidence="2" id="KW-0378">Hydrolase</keyword>
<dbReference type="Pfam" id="PF08282">
    <property type="entry name" value="Hydrolase_3"/>
    <property type="match status" value="1"/>
</dbReference>